<name>A0A7Y6TYI9_9BURK</name>
<organism evidence="3 4">
    <name type="scientific">Piscinibacter koreensis</name>
    <dbReference type="NCBI Taxonomy" id="2742824"/>
    <lineage>
        <taxon>Bacteria</taxon>
        <taxon>Pseudomonadati</taxon>
        <taxon>Pseudomonadota</taxon>
        <taxon>Betaproteobacteria</taxon>
        <taxon>Burkholderiales</taxon>
        <taxon>Sphaerotilaceae</taxon>
        <taxon>Piscinibacter</taxon>
    </lineage>
</organism>
<protein>
    <submittedName>
        <fullName evidence="3">HupE/UreJ family protein</fullName>
    </submittedName>
</protein>
<comment type="caution">
    <text evidence="3">The sequence shown here is derived from an EMBL/GenBank/DDBJ whole genome shotgun (WGS) entry which is preliminary data.</text>
</comment>
<dbReference type="RefSeq" id="WP_176071137.1">
    <property type="nucleotide sequence ID" value="NZ_JABWMJ010000012.1"/>
</dbReference>
<dbReference type="EMBL" id="JABWMJ010000012">
    <property type="protein sequence ID" value="NUZ08298.1"/>
    <property type="molecule type" value="Genomic_DNA"/>
</dbReference>
<feature type="transmembrane region" description="Helical" evidence="1">
    <location>
        <begin position="180"/>
        <end position="198"/>
    </location>
</feature>
<evidence type="ECO:0000313" key="4">
    <source>
        <dbReference type="Proteomes" id="UP000529637"/>
    </source>
</evidence>
<feature type="transmembrane region" description="Helical" evidence="1">
    <location>
        <begin position="109"/>
        <end position="127"/>
    </location>
</feature>
<evidence type="ECO:0000256" key="1">
    <source>
        <dbReference type="SAM" id="Phobius"/>
    </source>
</evidence>
<evidence type="ECO:0000256" key="2">
    <source>
        <dbReference type="SAM" id="SignalP"/>
    </source>
</evidence>
<sequence>MIDRSVPAARFTILAAVLAAPATAWATTRAAAPGGFFADGIRHILTGYDHVLFLLCLLLPAVMRRSREHGWQPVERLSEALWPIVGIVSAFTLAHSITLALAALGHVTLPASFVEPAIALTIVLAAFDNVVPIFPVRRVVVAFVFGLIHGFGFAGVLAELDLPGPGFALALLQFNLGLESGQLLIVAVTSALLFTLRARDGYRRVVIGGGSCAAMLLAAAWFVERSSGVALLPF</sequence>
<feature type="transmembrane region" description="Helical" evidence="1">
    <location>
        <begin position="205"/>
        <end position="223"/>
    </location>
</feature>
<dbReference type="AlphaFoldDB" id="A0A7Y6TYI9"/>
<feature type="transmembrane region" description="Helical" evidence="1">
    <location>
        <begin position="40"/>
        <end position="59"/>
    </location>
</feature>
<feature type="transmembrane region" description="Helical" evidence="1">
    <location>
        <begin position="80"/>
        <end position="103"/>
    </location>
</feature>
<feature type="chain" id="PRO_5030887778" evidence="2">
    <location>
        <begin position="27"/>
        <end position="234"/>
    </location>
</feature>
<keyword evidence="2" id="KW-0732">Signal</keyword>
<feature type="signal peptide" evidence="2">
    <location>
        <begin position="1"/>
        <end position="26"/>
    </location>
</feature>
<keyword evidence="4" id="KW-1185">Reference proteome</keyword>
<feature type="transmembrane region" description="Helical" evidence="1">
    <location>
        <begin position="139"/>
        <end position="160"/>
    </location>
</feature>
<keyword evidence="1" id="KW-1133">Transmembrane helix</keyword>
<reference evidence="3 4" key="1">
    <citation type="submission" date="2020-06" db="EMBL/GenBank/DDBJ databases">
        <title>Schlegella sp. ID0723 isolated from air conditioner.</title>
        <authorList>
            <person name="Kim D.Y."/>
            <person name="Kim D.-U."/>
        </authorList>
    </citation>
    <scope>NUCLEOTIDE SEQUENCE [LARGE SCALE GENOMIC DNA]</scope>
    <source>
        <strain evidence="3 4">ID0723</strain>
    </source>
</reference>
<accession>A0A7Y6TYI9</accession>
<gene>
    <name evidence="3" type="ORF">HQN59_21325</name>
</gene>
<dbReference type="InterPro" id="IPR032809">
    <property type="entry name" value="Put_HupE_UreJ"/>
</dbReference>
<dbReference type="Pfam" id="PF13795">
    <property type="entry name" value="HupE_UreJ_2"/>
    <property type="match status" value="1"/>
</dbReference>
<proteinExistence type="predicted"/>
<keyword evidence="1" id="KW-0812">Transmembrane</keyword>
<dbReference type="Proteomes" id="UP000529637">
    <property type="component" value="Unassembled WGS sequence"/>
</dbReference>
<keyword evidence="1" id="KW-0472">Membrane</keyword>
<evidence type="ECO:0000313" key="3">
    <source>
        <dbReference type="EMBL" id="NUZ08298.1"/>
    </source>
</evidence>